<evidence type="ECO:0000256" key="1">
    <source>
        <dbReference type="SAM" id="Coils"/>
    </source>
</evidence>
<reference evidence="4 5" key="1">
    <citation type="submission" date="2016-01" db="EMBL/GenBank/DDBJ databases">
        <authorList>
            <person name="Oliw E.H."/>
        </authorList>
    </citation>
    <scope>NUCLEOTIDE SEQUENCE [LARGE SCALE GENOMIC DNA]</scope>
    <source>
        <strain evidence="4 5">GED7760B</strain>
    </source>
</reference>
<dbReference type="AlphaFoldDB" id="A0A133NMI8"/>
<accession>A0A133NMI8</accession>
<organism evidence="4 5">
    <name type="scientific">Gardnerella vaginalis</name>
    <dbReference type="NCBI Taxonomy" id="2702"/>
    <lineage>
        <taxon>Bacteria</taxon>
        <taxon>Bacillati</taxon>
        <taxon>Actinomycetota</taxon>
        <taxon>Actinomycetes</taxon>
        <taxon>Bifidobacteriales</taxon>
        <taxon>Bifidobacteriaceae</taxon>
        <taxon>Gardnerella</taxon>
    </lineage>
</organism>
<protein>
    <submittedName>
        <fullName evidence="4">CHAP domain protein</fullName>
    </submittedName>
</protein>
<gene>
    <name evidence="4" type="ORF">HMPREF3216_01147</name>
</gene>
<feature type="coiled-coil region" evidence="1">
    <location>
        <begin position="100"/>
        <end position="148"/>
    </location>
</feature>
<keyword evidence="2" id="KW-0472">Membrane</keyword>
<dbReference type="Proteomes" id="UP000070558">
    <property type="component" value="Unassembled WGS sequence"/>
</dbReference>
<dbReference type="PROSITE" id="PS50911">
    <property type="entry name" value="CHAP"/>
    <property type="match status" value="1"/>
</dbReference>
<proteinExistence type="predicted"/>
<keyword evidence="1" id="KW-0175">Coiled coil</keyword>
<dbReference type="Gene3D" id="3.90.1720.10">
    <property type="entry name" value="endopeptidase domain like (from Nostoc punctiforme)"/>
    <property type="match status" value="1"/>
</dbReference>
<name>A0A133NMI8_GARVA</name>
<keyword evidence="2" id="KW-1133">Transmembrane helix</keyword>
<evidence type="ECO:0000313" key="5">
    <source>
        <dbReference type="Proteomes" id="UP000070558"/>
    </source>
</evidence>
<dbReference type="InterPro" id="IPR007921">
    <property type="entry name" value="CHAP_dom"/>
</dbReference>
<dbReference type="Pfam" id="PF05257">
    <property type="entry name" value="CHAP"/>
    <property type="match status" value="1"/>
</dbReference>
<keyword evidence="2" id="KW-0812">Transmembrane</keyword>
<feature type="transmembrane region" description="Helical" evidence="2">
    <location>
        <begin position="23"/>
        <end position="44"/>
    </location>
</feature>
<sequence length="471" mass="50469">MLGSKLESKLSSKRCYFYYSKRVAVSAIALSVIMLSTVATLIAYKPLRADAVTMQDYNRKVQSNAALKKQLAGVSKQLADKILELNDLNEHKIPNQIRATQQAQDQAQQAMNLVESTNQRLQSAQKDKRDLEEKIKKTGEDFDDAKAAVAALARKSFHGSNASNVMAMVTNSTTTEQFVGKLQSEAAVARSEANAANDAAVTLSNSMNRRQRLAAIETAIEKLKQKAQDQAQSAQAAAKAALDKQRSLQALRDQGSALRKQLESQKSSLTSRAAREAAEIVELKSQIDAQARALAATAAARMNPNANRQQMRGGGWSAPNLPALPLSNGAANGMNYTVPGNCAAGSGNCYGHNTGNTVGGSAYPARQCTLWAYMRRSQLGLPVGSFMGNGAEWANSGRKLGYLVNRTPHVGAIMVFSRGAAGSDPTYGHVAVVERVNSDGSVLISEGGVGFATFPSYRTIPSAGNYEYVHY</sequence>
<feature type="domain" description="Peptidase C51" evidence="3">
    <location>
        <begin position="343"/>
        <end position="470"/>
    </location>
</feature>
<dbReference type="EMBL" id="LRQA01000054">
    <property type="protein sequence ID" value="KXA17502.1"/>
    <property type="molecule type" value="Genomic_DNA"/>
</dbReference>
<dbReference type="PATRIC" id="fig|2702.99.peg.1121"/>
<evidence type="ECO:0000256" key="2">
    <source>
        <dbReference type="SAM" id="Phobius"/>
    </source>
</evidence>
<evidence type="ECO:0000313" key="4">
    <source>
        <dbReference type="EMBL" id="KXA17502.1"/>
    </source>
</evidence>
<comment type="caution">
    <text evidence="4">The sequence shown here is derived from an EMBL/GenBank/DDBJ whole genome shotgun (WGS) entry which is preliminary data.</text>
</comment>
<evidence type="ECO:0000259" key="3">
    <source>
        <dbReference type="PROSITE" id="PS50911"/>
    </source>
</evidence>
<dbReference type="InterPro" id="IPR038765">
    <property type="entry name" value="Papain-like_cys_pep_sf"/>
</dbReference>
<dbReference type="SUPFAM" id="SSF54001">
    <property type="entry name" value="Cysteine proteinases"/>
    <property type="match status" value="1"/>
</dbReference>
<feature type="coiled-coil region" evidence="1">
    <location>
        <begin position="213"/>
        <end position="279"/>
    </location>
</feature>